<dbReference type="InterPro" id="IPR015500">
    <property type="entry name" value="Peptidase_S8_subtilisin-rel"/>
</dbReference>
<dbReference type="eggNOG" id="KOG1153">
    <property type="taxonomic scope" value="Eukaryota"/>
</dbReference>
<dbReference type="InParanoid" id="A0A1X7T2B5"/>
<evidence type="ECO:0000256" key="2">
    <source>
        <dbReference type="ARBA" id="ARBA00022670"/>
    </source>
</evidence>
<dbReference type="SUPFAM" id="SSF52743">
    <property type="entry name" value="Subtilisin-like"/>
    <property type="match status" value="1"/>
</dbReference>
<feature type="active site" description="Charge relay system" evidence="5">
    <location>
        <position position="354"/>
    </location>
</feature>
<dbReference type="PRINTS" id="PR00723">
    <property type="entry name" value="SUBTILISIN"/>
</dbReference>
<feature type="active site" description="Charge relay system" evidence="5">
    <location>
        <position position="197"/>
    </location>
</feature>
<dbReference type="OrthoDB" id="206201at2759"/>
<feature type="domain" description="Peptidase S8/S53" evidence="7">
    <location>
        <begin position="136"/>
        <end position="383"/>
    </location>
</feature>
<evidence type="ECO:0000313" key="8">
    <source>
        <dbReference type="EnsemblMetazoa" id="Aqu2.1.08606_001"/>
    </source>
</evidence>
<dbReference type="InterPro" id="IPR037045">
    <property type="entry name" value="S8pro/Inhibitor_I9_sf"/>
</dbReference>
<dbReference type="InterPro" id="IPR036852">
    <property type="entry name" value="Peptidase_S8/S53_dom_sf"/>
</dbReference>
<organism evidence="8">
    <name type="scientific">Amphimedon queenslandica</name>
    <name type="common">Sponge</name>
    <dbReference type="NCBI Taxonomy" id="400682"/>
    <lineage>
        <taxon>Eukaryota</taxon>
        <taxon>Metazoa</taxon>
        <taxon>Porifera</taxon>
        <taxon>Demospongiae</taxon>
        <taxon>Heteroscleromorpha</taxon>
        <taxon>Haplosclerida</taxon>
        <taxon>Niphatidae</taxon>
        <taxon>Amphimedon</taxon>
    </lineage>
</organism>
<feature type="active site" description="Charge relay system" evidence="5">
    <location>
        <position position="145"/>
    </location>
</feature>
<name>A0A1X7T2B5_AMPQE</name>
<dbReference type="FunFam" id="3.40.50.200:FF:000016">
    <property type="entry name" value="Proprotein convertase subtilisin/kexin type 9"/>
    <property type="match status" value="1"/>
</dbReference>
<dbReference type="PANTHER" id="PTHR43806">
    <property type="entry name" value="PEPTIDASE S8"/>
    <property type="match status" value="1"/>
</dbReference>
<evidence type="ECO:0000256" key="6">
    <source>
        <dbReference type="SAM" id="SignalP"/>
    </source>
</evidence>
<dbReference type="PROSITE" id="PS51892">
    <property type="entry name" value="SUBTILASE"/>
    <property type="match status" value="1"/>
</dbReference>
<keyword evidence="6" id="KW-0732">Signal</keyword>
<evidence type="ECO:0000256" key="1">
    <source>
        <dbReference type="ARBA" id="ARBA00011073"/>
    </source>
</evidence>
<dbReference type="EnsemblMetazoa" id="Aqu2.1.08606_001">
    <property type="protein sequence ID" value="Aqu2.1.08606_001"/>
    <property type="gene ID" value="Aqu2.1.08606"/>
</dbReference>
<accession>A0A1X7T2B5</accession>
<evidence type="ECO:0000259" key="7">
    <source>
        <dbReference type="Pfam" id="PF00082"/>
    </source>
</evidence>
<dbReference type="GO" id="GO:0004252">
    <property type="term" value="F:serine-type endopeptidase activity"/>
    <property type="evidence" value="ECO:0007669"/>
    <property type="project" value="UniProtKB-UniRule"/>
</dbReference>
<dbReference type="Pfam" id="PF00082">
    <property type="entry name" value="Peptidase_S8"/>
    <property type="match status" value="1"/>
</dbReference>
<evidence type="ECO:0000256" key="5">
    <source>
        <dbReference type="PROSITE-ProRule" id="PRU01240"/>
    </source>
</evidence>
<dbReference type="CDD" id="cd04077">
    <property type="entry name" value="Peptidases_S8_PCSK9_ProteinaseK_like"/>
    <property type="match status" value="1"/>
</dbReference>
<dbReference type="Gene3D" id="3.30.70.80">
    <property type="entry name" value="Peptidase S8 propeptide/proteinase inhibitor I9"/>
    <property type="match status" value="1"/>
</dbReference>
<keyword evidence="4 5" id="KW-0720">Serine protease</keyword>
<dbReference type="Gene3D" id="3.40.50.200">
    <property type="entry name" value="Peptidase S8/S53 domain"/>
    <property type="match status" value="1"/>
</dbReference>
<dbReference type="STRING" id="400682.A0A1X7T2B5"/>
<protein>
    <recommendedName>
        <fullName evidence="7">Peptidase S8/S53 domain-containing protein</fullName>
    </recommendedName>
</protein>
<dbReference type="PANTHER" id="PTHR43806:SF11">
    <property type="entry name" value="CEREVISIN-RELATED"/>
    <property type="match status" value="1"/>
</dbReference>
<dbReference type="InterPro" id="IPR050131">
    <property type="entry name" value="Peptidase_S8_subtilisin-like"/>
</dbReference>
<reference evidence="8" key="1">
    <citation type="submission" date="2017-05" db="UniProtKB">
        <authorList>
            <consortium name="EnsemblMetazoa"/>
        </authorList>
    </citation>
    <scope>IDENTIFICATION</scope>
</reference>
<dbReference type="InterPro" id="IPR034193">
    <property type="entry name" value="PCSK9_ProteinaseK-like"/>
</dbReference>
<dbReference type="GO" id="GO:0006508">
    <property type="term" value="P:proteolysis"/>
    <property type="evidence" value="ECO:0007669"/>
    <property type="project" value="UniProtKB-KW"/>
</dbReference>
<dbReference type="InterPro" id="IPR000209">
    <property type="entry name" value="Peptidase_S8/S53_dom"/>
</dbReference>
<keyword evidence="2 5" id="KW-0645">Protease</keyword>
<proteinExistence type="inferred from homology"/>
<dbReference type="PROSITE" id="PS00137">
    <property type="entry name" value="SUBTILASE_HIS"/>
    <property type="match status" value="1"/>
</dbReference>
<dbReference type="InterPro" id="IPR022398">
    <property type="entry name" value="Peptidase_S8_His-AS"/>
</dbReference>
<evidence type="ECO:0000256" key="3">
    <source>
        <dbReference type="ARBA" id="ARBA00022801"/>
    </source>
</evidence>
<comment type="similarity">
    <text evidence="1 5">Belongs to the peptidase S8 family.</text>
</comment>
<keyword evidence="3 5" id="KW-0378">Hydrolase</keyword>
<dbReference type="GO" id="GO:0005615">
    <property type="term" value="C:extracellular space"/>
    <property type="evidence" value="ECO:0007669"/>
    <property type="project" value="TreeGrafter"/>
</dbReference>
<sequence>MSPSFSFAFFLFIAVTLAFANVESRRVIRAAPGEETTGNYIVVMKKETNHSTFEHIADEVRRESIDQKLSVKVGGPFAKIVTAKMTEDAAHRIMQHEGVFIEEETYASIDMSWAVDRVDQVSRILDNQPYTPCECGNGVDLYVLDTGIRYDHCEFGGGAKYVFCNHYVFDGRAKYPGYDPIDNYNDTNLEGRDCHGHGTHIASLAVGNVSGLARCATVYSVRVLDCNGRGPYSVIIDGLNYAASKVRMTRRPSVILMSLGGSFSSSLNQVVTNVVNQGIPVVTSAGNDRGNACTKSPASNPGAITVGSTFIGDYINYNTNAGPCVDIFAPGAFVTAASHTCSTCSCTKVVSGTSVAAALVSGAVALLLEKDPLLSPACILDTLKINCLKFSINFLFLSSYYKSTTNNCFLHVKQCTDVCGITPTSTFVVTRTSTSIYVTTSINTTTCTKTTNFTECTTLTCPITLTTITTVSDSTMLTCHSTSTYHESVINNITSTHGKTETFLTTMVQTYTSTHHITSTDITTSIKLAYLTHTSTSTKFSFSSSTTCISTSTVTLRPTITSTNTVTSTVPVFYDTHSVYDCHDNTGPRIPEPGNPAV</sequence>
<feature type="signal peptide" evidence="6">
    <location>
        <begin position="1"/>
        <end position="20"/>
    </location>
</feature>
<dbReference type="AlphaFoldDB" id="A0A1X7T2B5"/>
<evidence type="ECO:0000256" key="4">
    <source>
        <dbReference type="ARBA" id="ARBA00022825"/>
    </source>
</evidence>
<feature type="chain" id="PRO_5012620701" description="Peptidase S8/S53 domain-containing protein" evidence="6">
    <location>
        <begin position="21"/>
        <end position="598"/>
    </location>
</feature>